<dbReference type="EMBL" id="LNJC01000007">
    <property type="protein sequence ID" value="KYC50827.1"/>
    <property type="molecule type" value="Genomic_DNA"/>
</dbReference>
<dbReference type="NCBIfam" id="NF011100">
    <property type="entry name" value="PRK14527.1"/>
    <property type="match status" value="1"/>
</dbReference>
<accession>A0A150ITC6</accession>
<dbReference type="Gene3D" id="3.40.50.300">
    <property type="entry name" value="P-loop containing nucleotide triphosphate hydrolases"/>
    <property type="match status" value="1"/>
</dbReference>
<feature type="binding site" evidence="4">
    <location>
        <position position="36"/>
    </location>
    <ligand>
        <name>AMP</name>
        <dbReference type="ChEBI" id="CHEBI:456215"/>
    </ligand>
</feature>
<dbReference type="Proteomes" id="UP000092401">
    <property type="component" value="Unassembled WGS sequence"/>
</dbReference>
<dbReference type="GO" id="GO:0005737">
    <property type="term" value="C:cytoplasm"/>
    <property type="evidence" value="ECO:0007669"/>
    <property type="project" value="UniProtKB-SubCell"/>
</dbReference>
<dbReference type="Proteomes" id="UP000092403">
    <property type="component" value="Unassembled WGS sequence"/>
</dbReference>
<keyword evidence="4" id="KW-0862">Zinc</keyword>
<dbReference type="GO" id="GO:0004017">
    <property type="term" value="F:AMP kinase activity"/>
    <property type="evidence" value="ECO:0007669"/>
    <property type="project" value="UniProtKB-UniRule"/>
</dbReference>
<dbReference type="UniPathway" id="UPA00588">
    <property type="reaction ID" value="UER00649"/>
</dbReference>
<feature type="binding site" evidence="4">
    <location>
        <begin position="57"/>
        <end position="59"/>
    </location>
    <ligand>
        <name>AMP</name>
        <dbReference type="ChEBI" id="CHEBI:456215"/>
    </ligand>
</feature>
<feature type="domain" description="Adenylate kinase active site lid" evidence="7">
    <location>
        <begin position="127"/>
        <end position="162"/>
    </location>
</feature>
<keyword evidence="4" id="KW-0479">Metal-binding</keyword>
<keyword evidence="2 4" id="KW-0547">Nucleotide-binding</keyword>
<comment type="catalytic activity">
    <reaction evidence="4 6">
        <text>AMP + ATP = 2 ADP</text>
        <dbReference type="Rhea" id="RHEA:12973"/>
        <dbReference type="ChEBI" id="CHEBI:30616"/>
        <dbReference type="ChEBI" id="CHEBI:456215"/>
        <dbReference type="ChEBI" id="CHEBI:456216"/>
        <dbReference type="EC" id="2.7.4.3"/>
    </reaction>
</comment>
<feature type="binding site" evidence="4">
    <location>
        <position position="133"/>
    </location>
    <ligand>
        <name>Zn(2+)</name>
        <dbReference type="ChEBI" id="CHEBI:29105"/>
        <note>structural</note>
    </ligand>
</feature>
<feature type="binding site" evidence="4">
    <location>
        <position position="197"/>
    </location>
    <ligand>
        <name>ATP</name>
        <dbReference type="ChEBI" id="CHEBI:30616"/>
    </ligand>
</feature>
<feature type="region of interest" description="LID" evidence="4">
    <location>
        <begin position="126"/>
        <end position="163"/>
    </location>
</feature>
<feature type="binding site" evidence="4">
    <location>
        <begin position="10"/>
        <end position="15"/>
    </location>
    <ligand>
        <name>ATP</name>
        <dbReference type="ChEBI" id="CHEBI:30616"/>
    </ligand>
</feature>
<feature type="binding site" evidence="4">
    <location>
        <position position="130"/>
    </location>
    <ligand>
        <name>Zn(2+)</name>
        <dbReference type="ChEBI" id="CHEBI:29105"/>
        <note>structural</note>
    </ligand>
</feature>
<accession>A0A150ILK8</accession>
<comment type="subunit">
    <text evidence="4 6">Monomer.</text>
</comment>
<dbReference type="EC" id="2.7.4.3" evidence="4 6"/>
<dbReference type="PATRIC" id="fig|1706437.3.peg.539"/>
<organism evidence="9 11">
    <name type="scientific">Candidatus Methanofastidiosum methylothiophilum</name>
    <dbReference type="NCBI Taxonomy" id="1705564"/>
    <lineage>
        <taxon>Archaea</taxon>
        <taxon>Methanobacteriati</taxon>
        <taxon>Methanobacteriota</taxon>
        <taxon>Stenosarchaea group</taxon>
        <taxon>Candidatus Methanofastidiosia</taxon>
        <taxon>Candidatus Methanofastidiosales</taxon>
        <taxon>Candidatus Methanofastidiosaceae</taxon>
        <taxon>Candidatus Methanofastidiosum</taxon>
    </lineage>
</organism>
<comment type="domain">
    <text evidence="4">Consists of three domains, a large central CORE domain and two small peripheral domains, NMPbind and LID, which undergo movements during catalysis. The LID domain closes over the site of phosphoryl transfer upon ATP binding. Assembling and dissambling the active center during each catalytic cycle provides an effective means to prevent ATP hydrolysis. Some bacteria have evolved a zinc-coordinating structure that stabilizes the LID domain.</text>
</comment>
<evidence type="ECO:0000256" key="1">
    <source>
        <dbReference type="ARBA" id="ARBA00022679"/>
    </source>
</evidence>
<keyword evidence="4 6" id="KW-0067">ATP-binding</keyword>
<dbReference type="InterPro" id="IPR000850">
    <property type="entry name" value="Adenylat/UMP-CMP_kin"/>
</dbReference>
<feature type="binding site" evidence="4">
    <location>
        <position position="150"/>
    </location>
    <ligand>
        <name>Zn(2+)</name>
        <dbReference type="ChEBI" id="CHEBI:29105"/>
        <note>structural</note>
    </ligand>
</feature>
<dbReference type="Proteomes" id="UP000091929">
    <property type="component" value="Unassembled WGS sequence"/>
</dbReference>
<dbReference type="PRINTS" id="PR00094">
    <property type="entry name" value="ADENYLTKNASE"/>
</dbReference>
<gene>
    <name evidence="4 9" type="primary">adk</name>
    <name evidence="8" type="ORF">APG10_00423</name>
    <name evidence="9" type="ORF">APG11_00533</name>
    <name evidence="10" type="ORF">APG12_00514</name>
</gene>
<dbReference type="InterPro" id="IPR027417">
    <property type="entry name" value="P-loop_NTPase"/>
</dbReference>
<keyword evidence="4" id="KW-0545">Nucleotide biosynthesis</keyword>
<dbReference type="InterPro" id="IPR007862">
    <property type="entry name" value="Adenylate_kinase_lid-dom"/>
</dbReference>
<dbReference type="GO" id="GO:0005524">
    <property type="term" value="F:ATP binding"/>
    <property type="evidence" value="ECO:0007669"/>
    <property type="project" value="UniProtKB-UniRule"/>
</dbReference>
<evidence type="ECO:0000313" key="8">
    <source>
        <dbReference type="EMBL" id="KYC45903.1"/>
    </source>
</evidence>
<keyword evidence="4" id="KW-0963">Cytoplasm</keyword>
<comment type="subcellular location">
    <subcellularLocation>
        <location evidence="4 6">Cytoplasm</location>
    </subcellularLocation>
</comment>
<evidence type="ECO:0000256" key="5">
    <source>
        <dbReference type="RuleBase" id="RU003330"/>
    </source>
</evidence>
<sequence>MRIILLGPPGCGKGTQAEIICKSFDIPHISTGDILRSNVKRGTEIGLAAKEYMDSGRLVPDKIIIDMIKDRFLEADCKKGFLLDGFPRTIAQAEALDDLLQKMNIFLDYIINIDVPDEEIIDRISKRMSCSNCGEVYNLIFKKPKKEMTCDSCGLKLHQRDDDKEEVIRNRLEVYRKQTAPLIEYYKLKIKNVDGKKNINEVTKDILNILKS</sequence>
<comment type="caution">
    <text evidence="9">The sequence shown here is derived from an EMBL/GenBank/DDBJ whole genome shotgun (WGS) entry which is preliminary data.</text>
</comment>
<evidence type="ECO:0000256" key="4">
    <source>
        <dbReference type="HAMAP-Rule" id="MF_00235"/>
    </source>
</evidence>
<dbReference type="SUPFAM" id="SSF52540">
    <property type="entry name" value="P-loop containing nucleoside triphosphate hydrolases"/>
    <property type="match status" value="1"/>
</dbReference>
<dbReference type="CDD" id="cd01428">
    <property type="entry name" value="ADK"/>
    <property type="match status" value="1"/>
</dbReference>
<protein>
    <recommendedName>
        <fullName evidence="4 6">Adenylate kinase</fullName>
        <shortName evidence="4">AK</shortName>
        <ecNumber evidence="4 6">2.7.4.3</ecNumber>
    </recommendedName>
    <alternativeName>
        <fullName evidence="4">ATP-AMP transphosphorylase</fullName>
    </alternativeName>
    <alternativeName>
        <fullName evidence="4">ATP:AMP phosphotransferase</fullName>
    </alternativeName>
    <alternativeName>
        <fullName evidence="4">Adenylate monophosphate kinase</fullName>
    </alternativeName>
</protein>
<keyword evidence="3 4" id="KW-0418">Kinase</keyword>
<comment type="similarity">
    <text evidence="4 5">Belongs to the adenylate kinase family.</text>
</comment>
<dbReference type="PATRIC" id="fig|1706438.3.peg.516"/>
<dbReference type="GO" id="GO:0008270">
    <property type="term" value="F:zinc ion binding"/>
    <property type="evidence" value="ECO:0007669"/>
    <property type="project" value="UniProtKB-UniRule"/>
</dbReference>
<dbReference type="EMBL" id="LNGF01000009">
    <property type="protein sequence ID" value="KYC48172.1"/>
    <property type="molecule type" value="Genomic_DNA"/>
</dbReference>
<dbReference type="GO" id="GO:0044209">
    <property type="term" value="P:AMP salvage"/>
    <property type="evidence" value="ECO:0007669"/>
    <property type="project" value="UniProtKB-UniRule"/>
</dbReference>
<feature type="binding site" evidence="4">
    <location>
        <position position="160"/>
    </location>
    <ligand>
        <name>AMP</name>
        <dbReference type="ChEBI" id="CHEBI:456215"/>
    </ligand>
</feature>
<dbReference type="AlphaFoldDB" id="A0A150ITC6"/>
<dbReference type="InterPro" id="IPR006259">
    <property type="entry name" value="Adenyl_kin_sub"/>
</dbReference>
<dbReference type="PATRIC" id="fig|1706436.3.peg.427"/>
<evidence type="ECO:0000256" key="6">
    <source>
        <dbReference type="RuleBase" id="RU003331"/>
    </source>
</evidence>
<dbReference type="NCBIfam" id="TIGR01351">
    <property type="entry name" value="adk"/>
    <property type="match status" value="1"/>
</dbReference>
<feature type="binding site" evidence="4">
    <location>
        <begin position="136"/>
        <end position="137"/>
    </location>
    <ligand>
        <name>ATP</name>
        <dbReference type="ChEBI" id="CHEBI:30616"/>
    </ligand>
</feature>
<comment type="pathway">
    <text evidence="4">Purine metabolism; AMP biosynthesis via salvage pathway; AMP from ADP: step 1/1.</text>
</comment>
<dbReference type="Pfam" id="PF00406">
    <property type="entry name" value="ADK"/>
    <property type="match status" value="1"/>
</dbReference>
<dbReference type="HAMAP" id="MF_00235">
    <property type="entry name" value="Adenylate_kinase_Adk"/>
    <property type="match status" value="1"/>
</dbReference>
<accession>A0A150J0T1</accession>
<evidence type="ECO:0000313" key="12">
    <source>
        <dbReference type="Proteomes" id="UP000092401"/>
    </source>
</evidence>
<feature type="binding site" evidence="4">
    <location>
        <begin position="85"/>
        <end position="88"/>
    </location>
    <ligand>
        <name>AMP</name>
        <dbReference type="ChEBI" id="CHEBI:456215"/>
    </ligand>
</feature>
<dbReference type="InterPro" id="IPR033690">
    <property type="entry name" value="Adenylat_kinase_CS"/>
</dbReference>
<evidence type="ECO:0000256" key="2">
    <source>
        <dbReference type="ARBA" id="ARBA00022741"/>
    </source>
</evidence>
<comment type="function">
    <text evidence="4">Catalyzes the reversible transfer of the terminal phosphate group between ATP and AMP. Plays an important role in cellular energy homeostasis and in adenine nucleotide metabolism.</text>
</comment>
<dbReference type="EMBL" id="LNGE01000008">
    <property type="protein sequence ID" value="KYC45903.1"/>
    <property type="molecule type" value="Genomic_DNA"/>
</dbReference>
<feature type="binding site" evidence="4">
    <location>
        <position position="153"/>
    </location>
    <ligand>
        <name>Zn(2+)</name>
        <dbReference type="ChEBI" id="CHEBI:29105"/>
        <note>structural</note>
    </ligand>
</feature>
<dbReference type="Pfam" id="PF05191">
    <property type="entry name" value="ADK_lid"/>
    <property type="match status" value="1"/>
</dbReference>
<proteinExistence type="inferred from homology"/>
<evidence type="ECO:0000313" key="9">
    <source>
        <dbReference type="EMBL" id="KYC48172.1"/>
    </source>
</evidence>
<evidence type="ECO:0000313" key="11">
    <source>
        <dbReference type="Proteomes" id="UP000091929"/>
    </source>
</evidence>
<feature type="binding site" evidence="4">
    <location>
        <position position="92"/>
    </location>
    <ligand>
        <name>AMP</name>
        <dbReference type="ChEBI" id="CHEBI:456215"/>
    </ligand>
</feature>
<evidence type="ECO:0000313" key="10">
    <source>
        <dbReference type="EMBL" id="KYC50827.1"/>
    </source>
</evidence>
<feature type="region of interest" description="NMP" evidence="4">
    <location>
        <begin position="30"/>
        <end position="59"/>
    </location>
</feature>
<keyword evidence="1 4" id="KW-0808">Transferase</keyword>
<feature type="binding site" evidence="4">
    <location>
        <position position="127"/>
    </location>
    <ligand>
        <name>ATP</name>
        <dbReference type="ChEBI" id="CHEBI:30616"/>
    </ligand>
</feature>
<dbReference type="PANTHER" id="PTHR23359">
    <property type="entry name" value="NUCLEOTIDE KINASE"/>
    <property type="match status" value="1"/>
</dbReference>
<dbReference type="PROSITE" id="PS00113">
    <property type="entry name" value="ADENYLATE_KINASE"/>
    <property type="match status" value="1"/>
</dbReference>
<feature type="binding site" evidence="4">
    <location>
        <position position="171"/>
    </location>
    <ligand>
        <name>AMP</name>
        <dbReference type="ChEBI" id="CHEBI:456215"/>
    </ligand>
</feature>
<name>A0A150ITC6_9EURY</name>
<dbReference type="NCBIfam" id="NF001381">
    <property type="entry name" value="PRK00279.1-3"/>
    <property type="match status" value="1"/>
</dbReference>
<evidence type="ECO:0000256" key="3">
    <source>
        <dbReference type="ARBA" id="ARBA00022777"/>
    </source>
</evidence>
<dbReference type="FunFam" id="3.40.50.300:FF:000106">
    <property type="entry name" value="Adenylate kinase mitochondrial"/>
    <property type="match status" value="1"/>
</dbReference>
<reference evidence="11 12" key="1">
    <citation type="journal article" date="2016" name="ISME J.">
        <title>Chasing the elusive Euryarchaeota class WSA2: genomes reveal a uniquely fastidious methyl-reducing methanogen.</title>
        <authorList>
            <person name="Nobu M.K."/>
            <person name="Narihiro T."/>
            <person name="Kuroda K."/>
            <person name="Mei R."/>
            <person name="Liu W.T."/>
        </authorList>
    </citation>
    <scope>NUCLEOTIDE SEQUENCE [LARGE SCALE GENOMIC DNA]</scope>
    <source>
        <strain evidence="8">B03fssc0709_Meth_Bin005</strain>
        <strain evidence="9">B15fssc0709_Meth_Bin003</strain>
        <strain evidence="10">BMIXfssc0709_Meth_Bin006</strain>
    </source>
</reference>
<feature type="binding site" evidence="4">
    <location>
        <position position="31"/>
    </location>
    <ligand>
        <name>AMP</name>
        <dbReference type="ChEBI" id="CHEBI:456215"/>
    </ligand>
</feature>
<dbReference type="NCBIfam" id="NF001380">
    <property type="entry name" value="PRK00279.1-2"/>
    <property type="match status" value="1"/>
</dbReference>
<evidence type="ECO:0000259" key="7">
    <source>
        <dbReference type="Pfam" id="PF05191"/>
    </source>
</evidence>